<evidence type="ECO:0000256" key="3">
    <source>
        <dbReference type="ARBA" id="ARBA00048132"/>
    </source>
</evidence>
<dbReference type="GeneID" id="93506929"/>
<evidence type="ECO:0000313" key="6">
    <source>
        <dbReference type="Proteomes" id="UP001611263"/>
    </source>
</evidence>
<evidence type="ECO:0000259" key="4">
    <source>
        <dbReference type="Pfam" id="PF07992"/>
    </source>
</evidence>
<name>A0ABW7TU25_9NOCA</name>
<protein>
    <submittedName>
        <fullName evidence="5">NAD(P)/FAD-dependent oxidoreductase</fullName>
    </submittedName>
</protein>
<dbReference type="InterPro" id="IPR023753">
    <property type="entry name" value="FAD/NAD-binding_dom"/>
</dbReference>
<keyword evidence="1" id="KW-0285">Flavoprotein</keyword>
<sequence>MDATTDPTNGSIAEAVWDAVIVGGGATGLSAGVVLARAQFTTLVIDGGAPRNGPADRMHGYLTRDGMVPREFLTTGRAELTRYGGRLERASVSGLRHASDATFELQLDDDRALRARSLLIATGLTDELPDIPGLSERWASQVHHCPHCHGYEVRGQSIAVIGSAMEAASKHLAALMRRYSSSVTFCVNGIEVSATERQRLTAYGVRLIDAGVTRVVTGADTVAGNPVAIELDNGQTVGCSAIFVAPRPAPHDAILTELGATRDPVTGLVAVDSQGTTSCPGLWAAGNVVNPRAQVIGAAGAGSTAAIGMTGWLLDQELSAAVSADLLDVGGAS</sequence>
<dbReference type="Proteomes" id="UP001611263">
    <property type="component" value="Unassembled WGS sequence"/>
</dbReference>
<reference evidence="5 6" key="1">
    <citation type="submission" date="2024-10" db="EMBL/GenBank/DDBJ databases">
        <title>The Natural Products Discovery Center: Release of the First 8490 Sequenced Strains for Exploring Actinobacteria Biosynthetic Diversity.</title>
        <authorList>
            <person name="Kalkreuter E."/>
            <person name="Kautsar S.A."/>
            <person name="Yang D."/>
            <person name="Bader C.D."/>
            <person name="Teijaro C.N."/>
            <person name="Fluegel L."/>
            <person name="Davis C.M."/>
            <person name="Simpson J.R."/>
            <person name="Lauterbach L."/>
            <person name="Steele A.D."/>
            <person name="Gui C."/>
            <person name="Meng S."/>
            <person name="Li G."/>
            <person name="Viehrig K."/>
            <person name="Ye F."/>
            <person name="Su P."/>
            <person name="Kiefer A.F."/>
            <person name="Nichols A."/>
            <person name="Cepeda A.J."/>
            <person name="Yan W."/>
            <person name="Fan B."/>
            <person name="Jiang Y."/>
            <person name="Adhikari A."/>
            <person name="Zheng C.-J."/>
            <person name="Schuster L."/>
            <person name="Cowan T.M."/>
            <person name="Smanski M.J."/>
            <person name="Chevrette M.G."/>
            <person name="De Carvalho L.P.S."/>
            <person name="Shen B."/>
        </authorList>
    </citation>
    <scope>NUCLEOTIDE SEQUENCE [LARGE SCALE GENOMIC DNA]</scope>
    <source>
        <strain evidence="5 6">NPDC020568</strain>
    </source>
</reference>
<dbReference type="PRINTS" id="PR00469">
    <property type="entry name" value="PNDRDTASEII"/>
</dbReference>
<dbReference type="EMBL" id="JBIRUQ010000005">
    <property type="protein sequence ID" value="MFI1463198.1"/>
    <property type="molecule type" value="Genomic_DNA"/>
</dbReference>
<feature type="domain" description="FAD/NAD(P)-binding" evidence="4">
    <location>
        <begin position="18"/>
        <end position="296"/>
    </location>
</feature>
<comment type="caution">
    <text evidence="5">The sequence shown here is derived from an EMBL/GenBank/DDBJ whole genome shotgun (WGS) entry which is preliminary data.</text>
</comment>
<dbReference type="PRINTS" id="PR00368">
    <property type="entry name" value="FADPNR"/>
</dbReference>
<dbReference type="PANTHER" id="PTHR48105">
    <property type="entry name" value="THIOREDOXIN REDUCTASE 1-RELATED-RELATED"/>
    <property type="match status" value="1"/>
</dbReference>
<proteinExistence type="predicted"/>
<dbReference type="InterPro" id="IPR050097">
    <property type="entry name" value="Ferredoxin-NADP_redctase_2"/>
</dbReference>
<gene>
    <name evidence="5" type="ORF">ACH4WX_20980</name>
</gene>
<evidence type="ECO:0000256" key="1">
    <source>
        <dbReference type="ARBA" id="ARBA00022630"/>
    </source>
</evidence>
<dbReference type="InterPro" id="IPR036188">
    <property type="entry name" value="FAD/NAD-bd_sf"/>
</dbReference>
<evidence type="ECO:0000256" key="2">
    <source>
        <dbReference type="ARBA" id="ARBA00023002"/>
    </source>
</evidence>
<dbReference type="Gene3D" id="3.50.50.60">
    <property type="entry name" value="FAD/NAD(P)-binding domain"/>
    <property type="match status" value="2"/>
</dbReference>
<evidence type="ECO:0000313" key="5">
    <source>
        <dbReference type="EMBL" id="MFI1463198.1"/>
    </source>
</evidence>
<comment type="catalytic activity">
    <reaction evidence="3">
        <text>[thioredoxin]-dithiol + NADP(+) = [thioredoxin]-disulfide + NADPH + H(+)</text>
        <dbReference type="Rhea" id="RHEA:20345"/>
        <dbReference type="Rhea" id="RHEA-COMP:10698"/>
        <dbReference type="Rhea" id="RHEA-COMP:10700"/>
        <dbReference type="ChEBI" id="CHEBI:15378"/>
        <dbReference type="ChEBI" id="CHEBI:29950"/>
        <dbReference type="ChEBI" id="CHEBI:50058"/>
        <dbReference type="ChEBI" id="CHEBI:57783"/>
        <dbReference type="ChEBI" id="CHEBI:58349"/>
        <dbReference type="EC" id="1.8.1.9"/>
    </reaction>
</comment>
<dbReference type="RefSeq" id="WP_051157922.1">
    <property type="nucleotide sequence ID" value="NZ_JBIRUQ010000005.1"/>
</dbReference>
<organism evidence="5 6">
    <name type="scientific">Nocardia carnea</name>
    <dbReference type="NCBI Taxonomy" id="37328"/>
    <lineage>
        <taxon>Bacteria</taxon>
        <taxon>Bacillati</taxon>
        <taxon>Actinomycetota</taxon>
        <taxon>Actinomycetes</taxon>
        <taxon>Mycobacteriales</taxon>
        <taxon>Nocardiaceae</taxon>
        <taxon>Nocardia</taxon>
    </lineage>
</organism>
<dbReference type="Pfam" id="PF07992">
    <property type="entry name" value="Pyr_redox_2"/>
    <property type="match status" value="1"/>
</dbReference>
<accession>A0ABW7TU25</accession>
<dbReference type="SUPFAM" id="SSF51905">
    <property type="entry name" value="FAD/NAD(P)-binding domain"/>
    <property type="match status" value="1"/>
</dbReference>
<keyword evidence="2" id="KW-0560">Oxidoreductase</keyword>
<keyword evidence="6" id="KW-1185">Reference proteome</keyword>